<evidence type="ECO:0000313" key="1">
    <source>
        <dbReference type="EMBL" id="SUZ79346.1"/>
    </source>
</evidence>
<protein>
    <submittedName>
        <fullName evidence="1">Uncharacterized protein</fullName>
    </submittedName>
</protein>
<dbReference type="AlphaFoldDB" id="A0A381QJ46"/>
<accession>A0A381QJ46</accession>
<sequence length="27" mass="3218">MNLLAVLVEEKTQLQEFIYPVDREILL</sequence>
<reference evidence="1" key="1">
    <citation type="submission" date="2018-05" db="EMBL/GenBank/DDBJ databases">
        <authorList>
            <person name="Lanie J.A."/>
            <person name="Ng W.-L."/>
            <person name="Kazmierczak K.M."/>
            <person name="Andrzejewski T.M."/>
            <person name="Davidsen T.M."/>
            <person name="Wayne K.J."/>
            <person name="Tettelin H."/>
            <person name="Glass J.I."/>
            <person name="Rusch D."/>
            <person name="Podicherti R."/>
            <person name="Tsui H.-C.T."/>
            <person name="Winkler M.E."/>
        </authorList>
    </citation>
    <scope>NUCLEOTIDE SEQUENCE</scope>
</reference>
<organism evidence="1">
    <name type="scientific">marine metagenome</name>
    <dbReference type="NCBI Taxonomy" id="408172"/>
    <lineage>
        <taxon>unclassified sequences</taxon>
        <taxon>metagenomes</taxon>
        <taxon>ecological metagenomes</taxon>
    </lineage>
</organism>
<dbReference type="EMBL" id="UINC01001383">
    <property type="protein sequence ID" value="SUZ79346.1"/>
    <property type="molecule type" value="Genomic_DNA"/>
</dbReference>
<name>A0A381QJ46_9ZZZZ</name>
<gene>
    <name evidence="1" type="ORF">METZ01_LOCUS32200</name>
</gene>
<proteinExistence type="predicted"/>